<sequence>MDIFGDVGGTRSKGTANSGWGAPRSRPKQRQPSGWASPPPASANNGLGWASPPPASVNNGSGWASPPPAPSNISSGWGDPPKDTTSGVAKQVGWATEWGQTQPQSTSGGWGSPPPAPADVRMEEADQIKPWASTTNDNGWSMPPSFPASVVSPASTSAQSSATLKSHQTTLSKASNEPPPLPYQAKLVPSSTELPDTTVGDLDDLFEELEVDSNNPMELYAMRIYVAVMKHQKLIEAEKSLDDRIEYKNALKVLYTNFTPGSTAANRIDQLITQDTLGSTARQEYRKALQKIIDIPKKFGNPDPPQAQYDPSSDIAELAKDLDELRRDLDLIKASETTAVCADKLRRLEERVTRIHEAKDETFDDLRKSYSESSVASRDNIVPPSYSGGRRVIEHHAKLEQLFPKRNEKSQTLEDLRKDMARVSSVVEELNSEKTSLLTERRELLEREERLLLVDSLGIMRENSAIISEMQRKIDALYSKPPVVPPSLDDFRDEVSATLEAQMRQDLQTALEELRRGVVDHFGAQQSHLTQQVWRKLQPAMQIVQSAHHFTDIEKCRASDIQTPRLSIAKERPPQPQTLHSVLAYHISSASALHLWRFFSGSNPPLVASLVVAI</sequence>
<evidence type="ECO:0000313" key="3">
    <source>
        <dbReference type="EMBL" id="KAJ3492364.1"/>
    </source>
</evidence>
<accession>A0AAD5VD44</accession>
<name>A0AAD5VD44_9APHY</name>
<dbReference type="AlphaFoldDB" id="A0AAD5VD44"/>
<feature type="compositionally biased region" description="Low complexity" evidence="2">
    <location>
        <begin position="98"/>
        <end position="107"/>
    </location>
</feature>
<feature type="coiled-coil region" evidence="1">
    <location>
        <begin position="413"/>
        <end position="447"/>
    </location>
</feature>
<comment type="caution">
    <text evidence="3">The sequence shown here is derived from an EMBL/GenBank/DDBJ whole genome shotgun (WGS) entry which is preliminary data.</text>
</comment>
<dbReference type="EMBL" id="JANAWD010000001">
    <property type="protein sequence ID" value="KAJ3492364.1"/>
    <property type="molecule type" value="Genomic_DNA"/>
</dbReference>
<protein>
    <submittedName>
        <fullName evidence="3">Uncharacterized protein</fullName>
    </submittedName>
</protein>
<evidence type="ECO:0000256" key="2">
    <source>
        <dbReference type="SAM" id="MobiDB-lite"/>
    </source>
</evidence>
<evidence type="ECO:0000313" key="4">
    <source>
        <dbReference type="Proteomes" id="UP001212997"/>
    </source>
</evidence>
<evidence type="ECO:0000256" key="1">
    <source>
        <dbReference type="SAM" id="Coils"/>
    </source>
</evidence>
<proteinExistence type="predicted"/>
<feature type="compositionally biased region" description="Low complexity" evidence="2">
    <location>
        <begin position="141"/>
        <end position="162"/>
    </location>
</feature>
<keyword evidence="1" id="KW-0175">Coiled coil</keyword>
<reference evidence="3" key="1">
    <citation type="submission" date="2022-07" db="EMBL/GenBank/DDBJ databases">
        <title>Genome Sequence of Physisporinus lineatus.</title>
        <authorList>
            <person name="Buettner E."/>
        </authorList>
    </citation>
    <scope>NUCLEOTIDE SEQUENCE</scope>
    <source>
        <strain evidence="3">VT162</strain>
    </source>
</reference>
<dbReference type="Proteomes" id="UP001212997">
    <property type="component" value="Unassembled WGS sequence"/>
</dbReference>
<organism evidence="3 4">
    <name type="scientific">Meripilus lineatus</name>
    <dbReference type="NCBI Taxonomy" id="2056292"/>
    <lineage>
        <taxon>Eukaryota</taxon>
        <taxon>Fungi</taxon>
        <taxon>Dikarya</taxon>
        <taxon>Basidiomycota</taxon>
        <taxon>Agaricomycotina</taxon>
        <taxon>Agaricomycetes</taxon>
        <taxon>Polyporales</taxon>
        <taxon>Meripilaceae</taxon>
        <taxon>Meripilus</taxon>
    </lineage>
</organism>
<keyword evidence="4" id="KW-1185">Reference proteome</keyword>
<feature type="region of interest" description="Disordered" evidence="2">
    <location>
        <begin position="1"/>
        <end position="196"/>
    </location>
</feature>
<gene>
    <name evidence="3" type="ORF">NLI96_g30</name>
</gene>
<feature type="compositionally biased region" description="Polar residues" evidence="2">
    <location>
        <begin position="163"/>
        <end position="175"/>
    </location>
</feature>